<dbReference type="PROSITE" id="PS51077">
    <property type="entry name" value="HTH_ICLR"/>
    <property type="match status" value="1"/>
</dbReference>
<dbReference type="EMBL" id="JABFDB010000024">
    <property type="protein sequence ID" value="NYZ23067.1"/>
    <property type="molecule type" value="Genomic_DNA"/>
</dbReference>
<dbReference type="Pfam" id="PF09339">
    <property type="entry name" value="HTH_IclR"/>
    <property type="match status" value="1"/>
</dbReference>
<dbReference type="InterPro" id="IPR036390">
    <property type="entry name" value="WH_DNA-bd_sf"/>
</dbReference>
<proteinExistence type="predicted"/>
<reference evidence="6 7" key="1">
    <citation type="submission" date="2020-05" db="EMBL/GenBank/DDBJ databases">
        <title>Azospirillum oleiclasticum sp. nov, a nitrogen-fixing and heavy crude oil-emulsifying bacterium isolated from the crude oil of Yumen Oilfield.</title>
        <authorList>
            <person name="Wu D."/>
            <person name="Cai M."/>
            <person name="Zhang X."/>
        </authorList>
    </citation>
    <scope>NUCLEOTIDE SEQUENCE [LARGE SCALE GENOMIC DNA]</scope>
    <source>
        <strain evidence="6 7">ROY-1-1-2</strain>
    </source>
</reference>
<feature type="domain" description="HTH iclR-type" evidence="4">
    <location>
        <begin position="22"/>
        <end position="84"/>
    </location>
</feature>
<evidence type="ECO:0000313" key="7">
    <source>
        <dbReference type="Proteomes" id="UP000584642"/>
    </source>
</evidence>
<accession>A0ABX2TG89</accession>
<dbReference type="InterPro" id="IPR029016">
    <property type="entry name" value="GAF-like_dom_sf"/>
</dbReference>
<evidence type="ECO:0000256" key="3">
    <source>
        <dbReference type="ARBA" id="ARBA00023163"/>
    </source>
</evidence>
<feature type="domain" description="IclR-ED" evidence="5">
    <location>
        <begin position="85"/>
        <end position="264"/>
    </location>
</feature>
<dbReference type="InterPro" id="IPR005471">
    <property type="entry name" value="Tscrpt_reg_IclR_N"/>
</dbReference>
<dbReference type="Gene3D" id="1.10.10.10">
    <property type="entry name" value="Winged helix-like DNA-binding domain superfamily/Winged helix DNA-binding domain"/>
    <property type="match status" value="1"/>
</dbReference>
<dbReference type="SUPFAM" id="SSF55781">
    <property type="entry name" value="GAF domain-like"/>
    <property type="match status" value="1"/>
</dbReference>
<dbReference type="InterPro" id="IPR014757">
    <property type="entry name" value="Tscrpt_reg_IclR_C"/>
</dbReference>
<sequence length="264" mass="28921">MTDGRADGAADVAAAGRANGRARGIDRVIALMEHLHRLRTPARIADIARDTGTPRSTVYELVNTLAEARWLELRDGDGAVYFGPAMHWYGSDYLDSVDLIRKARPEVTHLAETVGETAQFCTLEGDKYLVVLNEPGRRMFRISSEIGIKVPIPWTASGRLLVDHLSPDEIRAFIPGADFTLPDGRRIAEDEFLTDIARARAEGYARTTALVDRFTTCLAAPVRDAAGRCIATICFVVPVDTPEAEQTRMIDTLKSSGAKLSVPR</sequence>
<evidence type="ECO:0000259" key="4">
    <source>
        <dbReference type="PROSITE" id="PS51077"/>
    </source>
</evidence>
<keyword evidence="1" id="KW-0805">Transcription regulation</keyword>
<evidence type="ECO:0000313" key="6">
    <source>
        <dbReference type="EMBL" id="NYZ23067.1"/>
    </source>
</evidence>
<dbReference type="Gene3D" id="3.30.450.40">
    <property type="match status" value="1"/>
</dbReference>
<dbReference type="Proteomes" id="UP000584642">
    <property type="component" value="Unassembled WGS sequence"/>
</dbReference>
<keyword evidence="2" id="KW-0238">DNA-binding</keyword>
<dbReference type="RefSeq" id="WP_180284848.1">
    <property type="nucleotide sequence ID" value="NZ_JABFDB010000024.1"/>
</dbReference>
<dbReference type="PANTHER" id="PTHR30136:SF35">
    <property type="entry name" value="HTH-TYPE TRANSCRIPTIONAL REGULATOR RV1719"/>
    <property type="match status" value="1"/>
</dbReference>
<gene>
    <name evidence="6" type="ORF">HND93_25450</name>
</gene>
<comment type="caution">
    <text evidence="6">The sequence shown here is derived from an EMBL/GenBank/DDBJ whole genome shotgun (WGS) entry which is preliminary data.</text>
</comment>
<evidence type="ECO:0000259" key="5">
    <source>
        <dbReference type="PROSITE" id="PS51078"/>
    </source>
</evidence>
<name>A0ABX2TG89_9PROT</name>
<dbReference type="SUPFAM" id="SSF46785">
    <property type="entry name" value="Winged helix' DNA-binding domain"/>
    <property type="match status" value="1"/>
</dbReference>
<dbReference type="PROSITE" id="PS51078">
    <property type="entry name" value="ICLR_ED"/>
    <property type="match status" value="1"/>
</dbReference>
<protein>
    <submittedName>
        <fullName evidence="6">IclR family transcriptional regulator</fullName>
    </submittedName>
</protein>
<organism evidence="6 7">
    <name type="scientific">Azospirillum oleiclasticum</name>
    <dbReference type="NCBI Taxonomy" id="2735135"/>
    <lineage>
        <taxon>Bacteria</taxon>
        <taxon>Pseudomonadati</taxon>
        <taxon>Pseudomonadota</taxon>
        <taxon>Alphaproteobacteria</taxon>
        <taxon>Rhodospirillales</taxon>
        <taxon>Azospirillaceae</taxon>
        <taxon>Azospirillum</taxon>
    </lineage>
</organism>
<evidence type="ECO:0000256" key="2">
    <source>
        <dbReference type="ARBA" id="ARBA00023125"/>
    </source>
</evidence>
<keyword evidence="7" id="KW-1185">Reference proteome</keyword>
<dbReference type="Pfam" id="PF01614">
    <property type="entry name" value="IclR_C"/>
    <property type="match status" value="1"/>
</dbReference>
<dbReference type="InterPro" id="IPR050707">
    <property type="entry name" value="HTH_MetabolicPath_Reg"/>
</dbReference>
<keyword evidence="3" id="KW-0804">Transcription</keyword>
<evidence type="ECO:0000256" key="1">
    <source>
        <dbReference type="ARBA" id="ARBA00023015"/>
    </source>
</evidence>
<dbReference type="InterPro" id="IPR036388">
    <property type="entry name" value="WH-like_DNA-bd_sf"/>
</dbReference>
<dbReference type="PANTHER" id="PTHR30136">
    <property type="entry name" value="HELIX-TURN-HELIX TRANSCRIPTIONAL REGULATOR, ICLR FAMILY"/>
    <property type="match status" value="1"/>
</dbReference>
<dbReference type="SMART" id="SM00346">
    <property type="entry name" value="HTH_ICLR"/>
    <property type="match status" value="1"/>
</dbReference>